<feature type="domain" description="ABC-three component systems C-terminal" evidence="2">
    <location>
        <begin position="243"/>
        <end position="372"/>
    </location>
</feature>
<proteinExistence type="predicted"/>
<dbReference type="Pfam" id="PF20282">
    <property type="entry name" value="CTD6"/>
    <property type="match status" value="1"/>
</dbReference>
<accession>A0A0J7ZDK7</accession>
<comment type="caution">
    <text evidence="3">The sequence shown here is derived from an EMBL/GenBank/DDBJ whole genome shotgun (WGS) entry which is preliminary data.</text>
</comment>
<organism evidence="3 4">
    <name type="scientific">Streptomyces viridochromogenes</name>
    <dbReference type="NCBI Taxonomy" id="1938"/>
    <lineage>
        <taxon>Bacteria</taxon>
        <taxon>Bacillati</taxon>
        <taxon>Actinomycetota</taxon>
        <taxon>Actinomycetes</taxon>
        <taxon>Kitasatosporales</taxon>
        <taxon>Streptomycetaceae</taxon>
        <taxon>Streptomyces</taxon>
    </lineage>
</organism>
<dbReference type="InterPro" id="IPR046914">
    <property type="entry name" value="ABC-3C_CTD6"/>
</dbReference>
<reference evidence="3 4" key="1">
    <citation type="submission" date="2015-06" db="EMBL/GenBank/DDBJ databases">
        <authorList>
            <person name="Ju K.-S."/>
            <person name="Doroghazi J.R."/>
            <person name="Metcalf W.W."/>
        </authorList>
    </citation>
    <scope>NUCLEOTIDE SEQUENCE [LARGE SCALE GENOMIC DNA]</scope>
    <source>
        <strain evidence="3 4">NRRL 3414</strain>
    </source>
</reference>
<name>A0A0J7ZDK7_STRVR</name>
<evidence type="ECO:0000313" key="3">
    <source>
        <dbReference type="EMBL" id="KMS74166.1"/>
    </source>
</evidence>
<sequence length="378" mass="42640">MAGELEPGSDGARPVFENIPEPTSPPVVVTAPQGAPTFTPQQLLAHVYKADDWEDFTVEWVRAFGLWNGRPYLRVKRMGGAGDRGADVAACLTPQGTAGEWHCYQCKHYSKALTQSDAWPEMVKIFTAKVLGEYELPTRYVFVAPKIGQTLDRLLLHPPKLKKEFFEAWDKTDSKLGADLDPAVRQAVGDRARQTDFSMFEAADIENILELHATTRYHVWRFPQQLKPRRAADPAPAEQRADEAVYVQKLLDVYNEKYGLSLETLAQAREHERINRHLARQREAFFHADALRVFARESVPEATYKKIETNLFNAVVDIEDRDYNCGHDRLDAVLDAAAAHQPNPHNILAPVVEVLDLKGLCHHLANDHKLTWCKGESA</sequence>
<evidence type="ECO:0000313" key="4">
    <source>
        <dbReference type="Proteomes" id="UP000037432"/>
    </source>
</evidence>
<protein>
    <recommendedName>
        <fullName evidence="2">ABC-three component systems C-terminal domain-containing protein</fullName>
    </recommendedName>
</protein>
<dbReference type="PATRIC" id="fig|1938.3.peg.8500"/>
<evidence type="ECO:0000256" key="1">
    <source>
        <dbReference type="SAM" id="MobiDB-lite"/>
    </source>
</evidence>
<dbReference type="AlphaFoldDB" id="A0A0J7ZDK7"/>
<feature type="region of interest" description="Disordered" evidence="1">
    <location>
        <begin position="1"/>
        <end position="26"/>
    </location>
</feature>
<dbReference type="Proteomes" id="UP000037432">
    <property type="component" value="Unassembled WGS sequence"/>
</dbReference>
<dbReference type="EMBL" id="LFNT01000014">
    <property type="protein sequence ID" value="KMS74166.1"/>
    <property type="molecule type" value="Genomic_DNA"/>
</dbReference>
<evidence type="ECO:0000259" key="2">
    <source>
        <dbReference type="Pfam" id="PF20282"/>
    </source>
</evidence>
<gene>
    <name evidence="3" type="ORF">ACM01_14640</name>
</gene>